<sequence>AVERHVELPPQAAWLRLPDTRWGLGELAAQLHGRPARRLKMVGVTGTDGKTTVTHMAAHVLERAGLRAGFLSTVAHRAGPNAEDNRSGQSTMEAPEVQEWLARMVAAGGQAAVVETTSHALLQGRVSACDFDVAAVTNVGHDHLDYHGSWEDYVRAKGRLIELCASAPGKGVPKTAVLNRGDASYDHLAAVPVERRLTYALDETADLHAASLVSDQATSRFQLRHGSGEVGVNLPMPARFNVANALCAAGIGLALGLSLEQVAAGLSTFSGVRGRLEAVDLGQPFRVYVDFAHSGGALAGALAELRELTAGRVLAVFGSTGRSDHDRPGMGRAAALGADFFVITTDDPVGEDPAEIARQVASGAGGRRLGEDYEIELNRREAIRRALAAARPGDVVLLAGKGHERTMYVGEGQEPWDERAEAEAALRELGLVHEPRRPSAS</sequence>
<protein>
    <submittedName>
        <fullName evidence="5">UDP-N-acetylmuramoyl-L-alanyl-D-glutamate--2, 6-diaminopimelate ligase</fullName>
    </submittedName>
</protein>
<evidence type="ECO:0000256" key="2">
    <source>
        <dbReference type="RuleBase" id="RU004135"/>
    </source>
</evidence>
<proteinExistence type="inferred from homology"/>
<comment type="caution">
    <text evidence="5">The sequence shown here is derived from an EMBL/GenBank/DDBJ whole genome shotgun (WGS) entry which is preliminary data.</text>
</comment>
<gene>
    <name evidence="5" type="ORF">JF922_00005</name>
</gene>
<dbReference type="GO" id="GO:0071555">
    <property type="term" value="P:cell wall organization"/>
    <property type="evidence" value="ECO:0007669"/>
    <property type="project" value="UniProtKB-KW"/>
</dbReference>
<reference evidence="5" key="1">
    <citation type="submission" date="2020-10" db="EMBL/GenBank/DDBJ databases">
        <title>Ca. Dormibacterota MAGs.</title>
        <authorList>
            <person name="Montgomery K."/>
        </authorList>
    </citation>
    <scope>NUCLEOTIDE SEQUENCE [LARGE SCALE GENOMIC DNA]</scope>
    <source>
        <strain evidence="5">SC8812_S17_10</strain>
    </source>
</reference>
<name>A0A934K4Z6_9BACT</name>
<dbReference type="GO" id="GO:0005524">
    <property type="term" value="F:ATP binding"/>
    <property type="evidence" value="ECO:0007669"/>
    <property type="project" value="InterPro"/>
</dbReference>
<comment type="pathway">
    <text evidence="2">Cell wall biogenesis; peptidoglycan biosynthesis.</text>
</comment>
<keyword evidence="2" id="KW-0132">Cell division</keyword>
<keyword evidence="5" id="KW-0436">Ligase</keyword>
<keyword evidence="2" id="KW-0133">Cell shape</keyword>
<dbReference type="RefSeq" id="WP_338198296.1">
    <property type="nucleotide sequence ID" value="NZ_JAEKNR010000001.1"/>
</dbReference>
<dbReference type="EMBL" id="JAEKNR010000001">
    <property type="protein sequence ID" value="MBJ7596461.1"/>
    <property type="molecule type" value="Genomic_DNA"/>
</dbReference>
<keyword evidence="6" id="KW-1185">Reference proteome</keyword>
<dbReference type="PANTHER" id="PTHR23135:SF4">
    <property type="entry name" value="UDP-N-ACETYLMURAMOYL-L-ALANYL-D-GLUTAMATE--2,6-DIAMINOPIMELATE LIGASE MURE HOMOLOG, CHLOROPLASTIC"/>
    <property type="match status" value="1"/>
</dbReference>
<dbReference type="GO" id="GO:0005737">
    <property type="term" value="C:cytoplasm"/>
    <property type="evidence" value="ECO:0007669"/>
    <property type="project" value="UniProtKB-SubCell"/>
</dbReference>
<dbReference type="InterPro" id="IPR004101">
    <property type="entry name" value="Mur_ligase_C"/>
</dbReference>
<dbReference type="InterPro" id="IPR036615">
    <property type="entry name" value="Mur_ligase_C_dom_sf"/>
</dbReference>
<accession>A0A934K4Z6</accession>
<evidence type="ECO:0000256" key="1">
    <source>
        <dbReference type="ARBA" id="ARBA00005898"/>
    </source>
</evidence>
<dbReference type="PANTHER" id="PTHR23135">
    <property type="entry name" value="MUR LIGASE FAMILY MEMBER"/>
    <property type="match status" value="1"/>
</dbReference>
<dbReference type="Pfam" id="PF08245">
    <property type="entry name" value="Mur_ligase_M"/>
    <property type="match status" value="1"/>
</dbReference>
<evidence type="ECO:0000259" key="3">
    <source>
        <dbReference type="Pfam" id="PF02875"/>
    </source>
</evidence>
<keyword evidence="2" id="KW-0961">Cell wall biogenesis/degradation</keyword>
<evidence type="ECO:0000259" key="4">
    <source>
        <dbReference type="Pfam" id="PF08245"/>
    </source>
</evidence>
<dbReference type="Gene3D" id="3.40.1190.10">
    <property type="entry name" value="Mur-like, catalytic domain"/>
    <property type="match status" value="1"/>
</dbReference>
<comment type="similarity">
    <text evidence="1">Belongs to the MurCDEF family. MurE subfamily.</text>
</comment>
<feature type="domain" description="Mur ligase C-terminal" evidence="3">
    <location>
        <begin position="274"/>
        <end position="402"/>
    </location>
</feature>
<dbReference type="Gene3D" id="3.90.190.20">
    <property type="entry name" value="Mur ligase, C-terminal domain"/>
    <property type="match status" value="1"/>
</dbReference>
<dbReference type="GO" id="GO:0008360">
    <property type="term" value="P:regulation of cell shape"/>
    <property type="evidence" value="ECO:0007669"/>
    <property type="project" value="UniProtKB-KW"/>
</dbReference>
<dbReference type="GO" id="GO:0016881">
    <property type="term" value="F:acid-amino acid ligase activity"/>
    <property type="evidence" value="ECO:0007669"/>
    <property type="project" value="InterPro"/>
</dbReference>
<dbReference type="GO" id="GO:0009252">
    <property type="term" value="P:peptidoglycan biosynthetic process"/>
    <property type="evidence" value="ECO:0007669"/>
    <property type="project" value="UniProtKB-KW"/>
</dbReference>
<dbReference type="GO" id="GO:0051301">
    <property type="term" value="P:cell division"/>
    <property type="evidence" value="ECO:0007669"/>
    <property type="project" value="UniProtKB-KW"/>
</dbReference>
<dbReference type="InterPro" id="IPR013221">
    <property type="entry name" value="Mur_ligase_cen"/>
</dbReference>
<dbReference type="AlphaFoldDB" id="A0A934K4Z6"/>
<organism evidence="5 6">
    <name type="scientific">Candidatus Nephthysia bennettiae</name>
    <dbReference type="NCBI Taxonomy" id="3127016"/>
    <lineage>
        <taxon>Bacteria</taxon>
        <taxon>Bacillati</taxon>
        <taxon>Candidatus Dormiibacterota</taxon>
        <taxon>Candidatus Dormibacteria</taxon>
        <taxon>Candidatus Dormibacterales</taxon>
        <taxon>Candidatus Dormibacteraceae</taxon>
        <taxon>Candidatus Nephthysia</taxon>
    </lineage>
</organism>
<comment type="subcellular location">
    <subcellularLocation>
        <location evidence="2">Cytoplasm</location>
    </subcellularLocation>
</comment>
<feature type="domain" description="Mur ligase central" evidence="4">
    <location>
        <begin position="44"/>
        <end position="251"/>
    </location>
</feature>
<dbReference type="InterPro" id="IPR005761">
    <property type="entry name" value="UDP-N-AcMur-Glu-dNH2Pim_ligase"/>
</dbReference>
<keyword evidence="2" id="KW-0131">Cell cycle</keyword>
<evidence type="ECO:0000313" key="6">
    <source>
        <dbReference type="Proteomes" id="UP000612893"/>
    </source>
</evidence>
<dbReference type="SUPFAM" id="SSF53623">
    <property type="entry name" value="MurD-like peptide ligases, catalytic domain"/>
    <property type="match status" value="1"/>
</dbReference>
<feature type="non-terminal residue" evidence="5">
    <location>
        <position position="1"/>
    </location>
</feature>
<evidence type="ECO:0000313" key="5">
    <source>
        <dbReference type="EMBL" id="MBJ7596461.1"/>
    </source>
</evidence>
<dbReference type="SUPFAM" id="SSF53244">
    <property type="entry name" value="MurD-like peptide ligases, peptide-binding domain"/>
    <property type="match status" value="1"/>
</dbReference>
<keyword evidence="2" id="KW-0573">Peptidoglycan synthesis</keyword>
<dbReference type="Proteomes" id="UP000612893">
    <property type="component" value="Unassembled WGS sequence"/>
</dbReference>
<dbReference type="InterPro" id="IPR036565">
    <property type="entry name" value="Mur-like_cat_sf"/>
</dbReference>
<dbReference type="Pfam" id="PF02875">
    <property type="entry name" value="Mur_ligase_C"/>
    <property type="match status" value="1"/>
</dbReference>
<dbReference type="NCBIfam" id="TIGR01085">
    <property type="entry name" value="murE"/>
    <property type="match status" value="1"/>
</dbReference>